<dbReference type="Gene3D" id="1.10.10.60">
    <property type="entry name" value="Homeodomain-like"/>
    <property type="match status" value="1"/>
</dbReference>
<dbReference type="InterPro" id="IPR009057">
    <property type="entry name" value="Homeodomain-like_sf"/>
</dbReference>
<evidence type="ECO:0000313" key="7">
    <source>
        <dbReference type="Proteomes" id="UP001501285"/>
    </source>
</evidence>
<feature type="domain" description="HTH araC/xylS-type" evidence="5">
    <location>
        <begin position="115"/>
        <end position="214"/>
    </location>
</feature>
<gene>
    <name evidence="6" type="ORF">GCM10009740_20940</name>
</gene>
<dbReference type="SMART" id="SM00342">
    <property type="entry name" value="HTH_ARAC"/>
    <property type="match status" value="1"/>
</dbReference>
<evidence type="ECO:0000256" key="2">
    <source>
        <dbReference type="ARBA" id="ARBA00023125"/>
    </source>
</evidence>
<dbReference type="SUPFAM" id="SSF46689">
    <property type="entry name" value="Homeodomain-like"/>
    <property type="match status" value="1"/>
</dbReference>
<dbReference type="Gene3D" id="1.10.490.110">
    <property type="entry name" value="Uncharacterized conserved protein DUF2267"/>
    <property type="match status" value="1"/>
</dbReference>
<evidence type="ECO:0000256" key="1">
    <source>
        <dbReference type="ARBA" id="ARBA00023015"/>
    </source>
</evidence>
<evidence type="ECO:0000256" key="4">
    <source>
        <dbReference type="SAM" id="MobiDB-lite"/>
    </source>
</evidence>
<dbReference type="InterPro" id="IPR034660">
    <property type="entry name" value="DinB/YfiT-like"/>
</dbReference>
<evidence type="ECO:0000313" key="6">
    <source>
        <dbReference type="EMBL" id="GAA2031000.1"/>
    </source>
</evidence>
<sequence length="408" mass="44783">MQYDDFVSSVQARSGRPRDESETLIHATLRVLAERFNADEAYDLRAQLPGPLQADLIPLRCKFIEATRRSMGTRTGRTDMAGRARRYPQQHPRSSGGAREGRGCGHGAGRRGRVRGFLDAVASVLDGEVSRTEAIAIKVGLSRSHLSRLVSAVTHEAPSALCRRVPLERAAYRLITSGDAILDIALEAGYSSHEAFTRAFSSAYGVAPTLWRRAPTRLQIDAPKGVHFHPPGSLMLPARGKVLGMDLIVRMLEHNVWLIEEMLRRCQRLTDEALDRPIKLSVAGVDPDPTLRSLLARLVGQMEMWSAAIAGHAYSWPDATPSVMEMRRRLALVGPEFVAQVRAICDDGRLDEAVLCPGDDVEVYTYGGVVAHVLTYAAHRRILVAGALEDEGITDLDEDPVRWISAAG</sequence>
<dbReference type="RefSeq" id="WP_343990994.1">
    <property type="nucleotide sequence ID" value="NZ_BAAANB010000021.1"/>
</dbReference>
<feature type="region of interest" description="Disordered" evidence="4">
    <location>
        <begin position="1"/>
        <end position="20"/>
    </location>
</feature>
<dbReference type="Gene3D" id="1.20.120.450">
    <property type="entry name" value="dinb family like domain"/>
    <property type="match status" value="1"/>
</dbReference>
<keyword evidence="3" id="KW-0804">Transcription</keyword>
<accession>A0ABN2U6W4</accession>
<feature type="region of interest" description="Disordered" evidence="4">
    <location>
        <begin position="73"/>
        <end position="108"/>
    </location>
</feature>
<comment type="caution">
    <text evidence="6">The sequence shown here is derived from an EMBL/GenBank/DDBJ whole genome shotgun (WGS) entry which is preliminary data.</text>
</comment>
<dbReference type="InterPro" id="IPR018060">
    <property type="entry name" value="HTH_AraC"/>
</dbReference>
<proteinExistence type="predicted"/>
<dbReference type="PROSITE" id="PS01124">
    <property type="entry name" value="HTH_ARAC_FAMILY_2"/>
    <property type="match status" value="1"/>
</dbReference>
<dbReference type="InterPro" id="IPR038282">
    <property type="entry name" value="DUF2267_sf"/>
</dbReference>
<reference evidence="7" key="1">
    <citation type="journal article" date="2019" name="Int. J. Syst. Evol. Microbiol.">
        <title>The Global Catalogue of Microorganisms (GCM) 10K type strain sequencing project: providing services to taxonomists for standard genome sequencing and annotation.</title>
        <authorList>
            <consortium name="The Broad Institute Genomics Platform"/>
            <consortium name="The Broad Institute Genome Sequencing Center for Infectious Disease"/>
            <person name="Wu L."/>
            <person name="Ma J."/>
        </authorList>
    </citation>
    <scope>NUCLEOTIDE SEQUENCE [LARGE SCALE GENOMIC DNA]</scope>
    <source>
        <strain evidence="7">JCM 14283</strain>
    </source>
</reference>
<dbReference type="PANTHER" id="PTHR46796">
    <property type="entry name" value="HTH-TYPE TRANSCRIPTIONAL ACTIVATOR RHAS-RELATED"/>
    <property type="match status" value="1"/>
</dbReference>
<dbReference type="Pfam" id="PF12833">
    <property type="entry name" value="HTH_18"/>
    <property type="match status" value="1"/>
</dbReference>
<name>A0ABN2U6W4_9MICO</name>
<evidence type="ECO:0000256" key="3">
    <source>
        <dbReference type="ARBA" id="ARBA00023163"/>
    </source>
</evidence>
<dbReference type="InterPro" id="IPR050204">
    <property type="entry name" value="AraC_XylS_family_regulators"/>
</dbReference>
<protein>
    <recommendedName>
        <fullName evidence="5">HTH araC/xylS-type domain-containing protein</fullName>
    </recommendedName>
</protein>
<keyword evidence="2" id="KW-0238">DNA-binding</keyword>
<organism evidence="6 7">
    <name type="scientific">Terrabacter terrae</name>
    <dbReference type="NCBI Taxonomy" id="318434"/>
    <lineage>
        <taxon>Bacteria</taxon>
        <taxon>Bacillati</taxon>
        <taxon>Actinomycetota</taxon>
        <taxon>Actinomycetes</taxon>
        <taxon>Micrococcales</taxon>
        <taxon>Intrasporangiaceae</taxon>
        <taxon>Terrabacter</taxon>
    </lineage>
</organism>
<dbReference type="EMBL" id="BAAANB010000021">
    <property type="protein sequence ID" value="GAA2031000.1"/>
    <property type="molecule type" value="Genomic_DNA"/>
</dbReference>
<keyword evidence="1" id="KW-0805">Transcription regulation</keyword>
<keyword evidence="7" id="KW-1185">Reference proteome</keyword>
<evidence type="ECO:0000259" key="5">
    <source>
        <dbReference type="PROSITE" id="PS01124"/>
    </source>
</evidence>
<dbReference type="PRINTS" id="PR00032">
    <property type="entry name" value="HTHARAC"/>
</dbReference>
<dbReference type="InterPro" id="IPR020449">
    <property type="entry name" value="Tscrpt_reg_AraC-type_HTH"/>
</dbReference>
<dbReference type="Proteomes" id="UP001501285">
    <property type="component" value="Unassembled WGS sequence"/>
</dbReference>